<protein>
    <submittedName>
        <fullName evidence="1">Uncharacterized protein</fullName>
    </submittedName>
</protein>
<accession>A0A0E9U5I8</accession>
<dbReference type="EMBL" id="GBXM01048162">
    <property type="protein sequence ID" value="JAH60415.1"/>
    <property type="molecule type" value="Transcribed_RNA"/>
</dbReference>
<dbReference type="AlphaFoldDB" id="A0A0E9U5I8"/>
<reference evidence="1" key="2">
    <citation type="journal article" date="2015" name="Fish Shellfish Immunol.">
        <title>Early steps in the European eel (Anguilla anguilla)-Vibrio vulnificus interaction in the gills: Role of the RtxA13 toxin.</title>
        <authorList>
            <person name="Callol A."/>
            <person name="Pajuelo D."/>
            <person name="Ebbesson L."/>
            <person name="Teles M."/>
            <person name="MacKenzie S."/>
            <person name="Amaro C."/>
        </authorList>
    </citation>
    <scope>NUCLEOTIDE SEQUENCE</scope>
</reference>
<sequence>MRGESTVLATALLDDYGAGPLLLKR</sequence>
<name>A0A0E9U5I8_ANGAN</name>
<evidence type="ECO:0000313" key="1">
    <source>
        <dbReference type="EMBL" id="JAH60415.1"/>
    </source>
</evidence>
<reference evidence="1" key="1">
    <citation type="submission" date="2014-11" db="EMBL/GenBank/DDBJ databases">
        <authorList>
            <person name="Amaro Gonzalez C."/>
        </authorList>
    </citation>
    <scope>NUCLEOTIDE SEQUENCE</scope>
</reference>
<organism evidence="1">
    <name type="scientific">Anguilla anguilla</name>
    <name type="common">European freshwater eel</name>
    <name type="synonym">Muraena anguilla</name>
    <dbReference type="NCBI Taxonomy" id="7936"/>
    <lineage>
        <taxon>Eukaryota</taxon>
        <taxon>Metazoa</taxon>
        <taxon>Chordata</taxon>
        <taxon>Craniata</taxon>
        <taxon>Vertebrata</taxon>
        <taxon>Euteleostomi</taxon>
        <taxon>Actinopterygii</taxon>
        <taxon>Neopterygii</taxon>
        <taxon>Teleostei</taxon>
        <taxon>Anguilliformes</taxon>
        <taxon>Anguillidae</taxon>
        <taxon>Anguilla</taxon>
    </lineage>
</organism>
<proteinExistence type="predicted"/>